<organism evidence="1 2">
    <name type="scientific">Irpex rosettiformis</name>
    <dbReference type="NCBI Taxonomy" id="378272"/>
    <lineage>
        <taxon>Eukaryota</taxon>
        <taxon>Fungi</taxon>
        <taxon>Dikarya</taxon>
        <taxon>Basidiomycota</taxon>
        <taxon>Agaricomycotina</taxon>
        <taxon>Agaricomycetes</taxon>
        <taxon>Polyporales</taxon>
        <taxon>Irpicaceae</taxon>
        <taxon>Irpex</taxon>
    </lineage>
</organism>
<keyword evidence="2" id="KW-1185">Reference proteome</keyword>
<dbReference type="EMBL" id="MU274923">
    <property type="protein sequence ID" value="KAI0086476.1"/>
    <property type="molecule type" value="Genomic_DNA"/>
</dbReference>
<sequence length="370" mass="41062">MLIRELMSVRVNVGPCPIFVHLLYSRARPSDIFSLYSFQLRTPMDSVTKDNTLGALLFGGLVASILYGVTSMQTVIYYYQRGHSRSADGWLIRTAVPLLWILATIDMGLIYHFLYSYLIFNYGNFASITASGPIQSLNLHFTVIALTQSVVRFLCAKRVRVLSHSWWPVIPIYVLTLVDVGSNLALGIMGARQQAGGIGNFEQTFDTIVYVNFSSSVAGDTLVAIFLFYLLQKSRTSIRSTDSMVKRIVVYVITTGLLTTIVQSVALVLFLLSSRNFVYLAVLTQVSKLYINAYLALLNDRDRLRKLSHINATVSSSRFQTGFSTVSFSTPVDIAPGEKASPTLDLQGEFSDSGFTRKTQRLDGTTCSIV</sequence>
<name>A0ACB8TWX8_9APHY</name>
<reference evidence="1" key="1">
    <citation type="journal article" date="2021" name="Environ. Microbiol.">
        <title>Gene family expansions and transcriptome signatures uncover fungal adaptations to wood decay.</title>
        <authorList>
            <person name="Hage H."/>
            <person name="Miyauchi S."/>
            <person name="Viragh M."/>
            <person name="Drula E."/>
            <person name="Min B."/>
            <person name="Chaduli D."/>
            <person name="Navarro D."/>
            <person name="Favel A."/>
            <person name="Norest M."/>
            <person name="Lesage-Meessen L."/>
            <person name="Balint B."/>
            <person name="Merenyi Z."/>
            <person name="de Eugenio L."/>
            <person name="Morin E."/>
            <person name="Martinez A.T."/>
            <person name="Baldrian P."/>
            <person name="Stursova M."/>
            <person name="Martinez M.J."/>
            <person name="Novotny C."/>
            <person name="Magnuson J.K."/>
            <person name="Spatafora J.W."/>
            <person name="Maurice S."/>
            <person name="Pangilinan J."/>
            <person name="Andreopoulos W."/>
            <person name="LaButti K."/>
            <person name="Hundley H."/>
            <person name="Na H."/>
            <person name="Kuo A."/>
            <person name="Barry K."/>
            <person name="Lipzen A."/>
            <person name="Henrissat B."/>
            <person name="Riley R."/>
            <person name="Ahrendt S."/>
            <person name="Nagy L.G."/>
            <person name="Grigoriev I.V."/>
            <person name="Martin F."/>
            <person name="Rosso M.N."/>
        </authorList>
    </citation>
    <scope>NUCLEOTIDE SEQUENCE</scope>
    <source>
        <strain evidence="1">CBS 384.51</strain>
    </source>
</reference>
<proteinExistence type="predicted"/>
<protein>
    <submittedName>
        <fullName evidence="1">Uncharacterized protein</fullName>
    </submittedName>
</protein>
<comment type="caution">
    <text evidence="1">The sequence shown here is derived from an EMBL/GenBank/DDBJ whole genome shotgun (WGS) entry which is preliminary data.</text>
</comment>
<evidence type="ECO:0000313" key="2">
    <source>
        <dbReference type="Proteomes" id="UP001055072"/>
    </source>
</evidence>
<accession>A0ACB8TWX8</accession>
<dbReference type="Proteomes" id="UP001055072">
    <property type="component" value="Unassembled WGS sequence"/>
</dbReference>
<evidence type="ECO:0000313" key="1">
    <source>
        <dbReference type="EMBL" id="KAI0086476.1"/>
    </source>
</evidence>
<gene>
    <name evidence="1" type="ORF">BDY19DRAFT_345224</name>
</gene>